<gene>
    <name evidence="1" type="ORF">KGM_215098B</name>
</gene>
<feature type="non-terminal residue" evidence="1">
    <location>
        <position position="1"/>
    </location>
</feature>
<proteinExistence type="predicted"/>
<dbReference type="EMBL" id="AGBW02008228">
    <property type="protein sequence ID" value="OWR53985.1"/>
    <property type="molecule type" value="Genomic_DNA"/>
</dbReference>
<name>A0A212FJR6_DANPL</name>
<evidence type="ECO:0000313" key="2">
    <source>
        <dbReference type="Proteomes" id="UP000007151"/>
    </source>
</evidence>
<dbReference type="KEGG" id="dpl:KGM_215098B"/>
<reference evidence="1 2" key="1">
    <citation type="journal article" date="2011" name="Cell">
        <title>The monarch butterfly genome yields insights into long-distance migration.</title>
        <authorList>
            <person name="Zhan S."/>
            <person name="Merlin C."/>
            <person name="Boore J.L."/>
            <person name="Reppert S.M."/>
        </authorList>
    </citation>
    <scope>NUCLEOTIDE SEQUENCE [LARGE SCALE GENOMIC DNA]</scope>
    <source>
        <strain evidence="1">F-2</strain>
    </source>
</reference>
<keyword evidence="1" id="KW-0645">Protease</keyword>
<dbReference type="Proteomes" id="UP000007151">
    <property type="component" value="Unassembled WGS sequence"/>
</dbReference>
<dbReference type="GO" id="GO:0006508">
    <property type="term" value="P:proteolysis"/>
    <property type="evidence" value="ECO:0007669"/>
    <property type="project" value="UniProtKB-KW"/>
</dbReference>
<dbReference type="InParanoid" id="A0A212FJR6"/>
<keyword evidence="2" id="KW-1185">Reference proteome</keyword>
<dbReference type="AlphaFoldDB" id="A0A212FJR6"/>
<keyword evidence="1" id="KW-0378">Hydrolase</keyword>
<accession>A0A212FJR6</accession>
<comment type="caution">
    <text evidence="1">The sequence shown here is derived from an EMBL/GenBank/DDBJ whole genome shotgun (WGS) entry which is preliminary data.</text>
</comment>
<organism evidence="1 2">
    <name type="scientific">Danaus plexippus plexippus</name>
    <dbReference type="NCBI Taxonomy" id="278856"/>
    <lineage>
        <taxon>Eukaryota</taxon>
        <taxon>Metazoa</taxon>
        <taxon>Ecdysozoa</taxon>
        <taxon>Arthropoda</taxon>
        <taxon>Hexapoda</taxon>
        <taxon>Insecta</taxon>
        <taxon>Pterygota</taxon>
        <taxon>Neoptera</taxon>
        <taxon>Endopterygota</taxon>
        <taxon>Lepidoptera</taxon>
        <taxon>Glossata</taxon>
        <taxon>Ditrysia</taxon>
        <taxon>Papilionoidea</taxon>
        <taxon>Nymphalidae</taxon>
        <taxon>Danainae</taxon>
        <taxon>Danaini</taxon>
        <taxon>Danaina</taxon>
        <taxon>Danaus</taxon>
        <taxon>Danaus</taxon>
    </lineage>
</organism>
<evidence type="ECO:0000313" key="1">
    <source>
        <dbReference type="EMBL" id="OWR53985.1"/>
    </source>
</evidence>
<sequence>EKLVLIGHNEKIMANYAEIKKLDEESLQKLTEGEGPADECLCPLLSPPTEKKNLARSVKRALSAFGKSRKPNRVSNMMENIKESGFFSTREVLKRQKSCGKCGCDDENIVLKHSYANIRITSPDLSSVCPCPSNCLPGKIASEHKVSHNL</sequence>
<protein>
    <submittedName>
        <fullName evidence="1">Serine protease HP21</fullName>
    </submittedName>
</protein>
<dbReference type="GO" id="GO:0008233">
    <property type="term" value="F:peptidase activity"/>
    <property type="evidence" value="ECO:0007669"/>
    <property type="project" value="UniProtKB-KW"/>
</dbReference>